<name>A0A7G8BHJ9_9BACT</name>
<evidence type="ECO:0008006" key="3">
    <source>
        <dbReference type="Google" id="ProtNLM"/>
    </source>
</evidence>
<dbReference type="KEGG" id="adin:H7849_23900"/>
<dbReference type="AlphaFoldDB" id="A0A7G8BHJ9"/>
<sequence>MATHATFPCCRRSIVNGQEVLVIETSSGQQITLQNAPASVLIQDTNGNVIRFNAAGITITSSATLNISASQIQISAGEVTINAAMTQFSGVVQADTVLANSVIQSQGNIW</sequence>
<evidence type="ECO:0000313" key="2">
    <source>
        <dbReference type="Proteomes" id="UP000515312"/>
    </source>
</evidence>
<reference evidence="1 2" key="1">
    <citation type="submission" date="2020-08" db="EMBL/GenBank/DDBJ databases">
        <title>Edaphobacter telluris sp. nov. and Acidobacterium dinghuensis sp. nov., two acidobacteria isolated from forest soil.</title>
        <authorList>
            <person name="Fu J."/>
            <person name="Qiu L."/>
        </authorList>
    </citation>
    <scope>NUCLEOTIDE SEQUENCE [LARGE SCALE GENOMIC DNA]</scope>
    <source>
        <strain evidence="1">4Y35</strain>
    </source>
</reference>
<protein>
    <recommendedName>
        <fullName evidence="3">DUF2345 domain-containing protein</fullName>
    </recommendedName>
</protein>
<evidence type="ECO:0000313" key="1">
    <source>
        <dbReference type="EMBL" id="QNI32019.1"/>
    </source>
</evidence>
<dbReference type="RefSeq" id="WP_186742976.1">
    <property type="nucleotide sequence ID" value="NZ_CP060394.1"/>
</dbReference>
<keyword evidence="2" id="KW-1185">Reference proteome</keyword>
<proteinExistence type="predicted"/>
<accession>A0A7G8BHJ9</accession>
<dbReference type="EMBL" id="CP060394">
    <property type="protein sequence ID" value="QNI32019.1"/>
    <property type="molecule type" value="Genomic_DNA"/>
</dbReference>
<dbReference type="Proteomes" id="UP000515312">
    <property type="component" value="Chromosome"/>
</dbReference>
<organism evidence="1 2">
    <name type="scientific">Alloacidobacterium dinghuense</name>
    <dbReference type="NCBI Taxonomy" id="2763107"/>
    <lineage>
        <taxon>Bacteria</taxon>
        <taxon>Pseudomonadati</taxon>
        <taxon>Acidobacteriota</taxon>
        <taxon>Terriglobia</taxon>
        <taxon>Terriglobales</taxon>
        <taxon>Acidobacteriaceae</taxon>
        <taxon>Alloacidobacterium</taxon>
    </lineage>
</organism>
<gene>
    <name evidence="1" type="ORF">H7849_23900</name>
</gene>